<reference evidence="2" key="1">
    <citation type="submission" date="2023-10" db="EMBL/GenBank/DDBJ databases">
        <title>Genome assembly of Pristionchus species.</title>
        <authorList>
            <person name="Yoshida K."/>
            <person name="Sommer R.J."/>
        </authorList>
    </citation>
    <scope>NUCLEOTIDE SEQUENCE</scope>
    <source>
        <strain evidence="2">RS0144</strain>
    </source>
</reference>
<keyword evidence="3" id="KW-1185">Reference proteome</keyword>
<organism evidence="2 3">
    <name type="scientific">Pristionchus entomophagus</name>
    <dbReference type="NCBI Taxonomy" id="358040"/>
    <lineage>
        <taxon>Eukaryota</taxon>
        <taxon>Metazoa</taxon>
        <taxon>Ecdysozoa</taxon>
        <taxon>Nematoda</taxon>
        <taxon>Chromadorea</taxon>
        <taxon>Rhabditida</taxon>
        <taxon>Rhabditina</taxon>
        <taxon>Diplogasteromorpha</taxon>
        <taxon>Diplogasteroidea</taxon>
        <taxon>Neodiplogasteridae</taxon>
        <taxon>Pristionchus</taxon>
    </lineage>
</organism>
<dbReference type="PANTHER" id="PTHR13593">
    <property type="match status" value="1"/>
</dbReference>
<dbReference type="GO" id="GO:0006629">
    <property type="term" value="P:lipid metabolic process"/>
    <property type="evidence" value="ECO:0007669"/>
    <property type="project" value="InterPro"/>
</dbReference>
<dbReference type="InterPro" id="IPR051057">
    <property type="entry name" value="PI-PLC_domain"/>
</dbReference>
<feature type="domain" description="Phosphatidylinositol-specific phospholipase C X" evidence="1">
    <location>
        <begin position="22"/>
        <end position="204"/>
    </location>
</feature>
<proteinExistence type="predicted"/>
<dbReference type="AlphaFoldDB" id="A0AAV5TND9"/>
<comment type="caution">
    <text evidence="2">The sequence shown here is derived from an EMBL/GenBank/DDBJ whole genome shotgun (WGS) entry which is preliminary data.</text>
</comment>
<evidence type="ECO:0000259" key="1">
    <source>
        <dbReference type="SMART" id="SM00148"/>
    </source>
</evidence>
<accession>A0AAV5TND9</accession>
<dbReference type="Pfam" id="PF26146">
    <property type="entry name" value="PI-PLC_X"/>
    <property type="match status" value="1"/>
</dbReference>
<dbReference type="InterPro" id="IPR017946">
    <property type="entry name" value="PLC-like_Pdiesterase_TIM-brl"/>
</dbReference>
<dbReference type="PANTHER" id="PTHR13593:SF113">
    <property type="entry name" value="SI:DKEY-266F7.9"/>
    <property type="match status" value="1"/>
</dbReference>
<gene>
    <name evidence="2" type="ORF">PENTCL1PPCAC_18120</name>
</gene>
<dbReference type="PROSITE" id="PS50007">
    <property type="entry name" value="PIPLC_X_DOMAIN"/>
    <property type="match status" value="1"/>
</dbReference>
<protein>
    <recommendedName>
        <fullName evidence="1">Phosphatidylinositol-specific phospholipase C X domain-containing protein</fullName>
    </recommendedName>
</protein>
<dbReference type="EMBL" id="BTSX01000004">
    <property type="protein sequence ID" value="GMS95945.1"/>
    <property type="molecule type" value="Genomic_DNA"/>
</dbReference>
<dbReference type="GO" id="GO:0008081">
    <property type="term" value="F:phosphoric diester hydrolase activity"/>
    <property type="evidence" value="ECO:0007669"/>
    <property type="project" value="InterPro"/>
</dbReference>
<dbReference type="SUPFAM" id="SSF51695">
    <property type="entry name" value="PLC-like phosphodiesterases"/>
    <property type="match status" value="1"/>
</dbReference>
<evidence type="ECO:0000313" key="3">
    <source>
        <dbReference type="Proteomes" id="UP001432027"/>
    </source>
</evidence>
<dbReference type="InterPro" id="IPR000909">
    <property type="entry name" value="PLipase_C_PInositol-sp_X_dom"/>
</dbReference>
<evidence type="ECO:0000313" key="2">
    <source>
        <dbReference type="EMBL" id="GMS95945.1"/>
    </source>
</evidence>
<dbReference type="SMART" id="SM00148">
    <property type="entry name" value="PLCXc"/>
    <property type="match status" value="1"/>
</dbReference>
<sequence length="325" mass="36550">MASGDGEGGGDLSEWMTNLPLAVRRKPITKIAIPGSHDSFAFSSSLSTSLPVSNDSSPSLRRAGSIPGVRRFIKRWAVTQNLSITEQLETGIRYLDLRISNPPQRDDPDSSFRCVHALYGAPLLEVIESVREFLEKHPKEVVFIDMNHLYGFDEDAAFMDMMQSIQCLLSASQFVPPPNDSISISEYTLEKLQDSGQNVILLAPYLSDSNPFTEILWSTRHIQSPWPDSDKIPYILQFLNRLSEEWRTQKNPNILLVYQGVANVKGRDIARHPFSSLESYVSRSMTTATCDWLTERSSEDGINIVIADFVSTQFCQLTTEINLKK</sequence>
<name>A0AAV5TND9_9BILA</name>
<dbReference type="Proteomes" id="UP001432027">
    <property type="component" value="Unassembled WGS sequence"/>
</dbReference>
<dbReference type="Gene3D" id="3.20.20.190">
    <property type="entry name" value="Phosphatidylinositol (PI) phosphodiesterase"/>
    <property type="match status" value="1"/>
</dbReference>